<feature type="region of interest" description="Disordered" evidence="2">
    <location>
        <begin position="28"/>
        <end position="103"/>
    </location>
</feature>
<feature type="region of interest" description="Disordered" evidence="2">
    <location>
        <begin position="214"/>
        <end position="252"/>
    </location>
</feature>
<organism evidence="5 6">
    <name type="scientific">Daphnia sinensis</name>
    <dbReference type="NCBI Taxonomy" id="1820382"/>
    <lineage>
        <taxon>Eukaryota</taxon>
        <taxon>Metazoa</taxon>
        <taxon>Ecdysozoa</taxon>
        <taxon>Arthropoda</taxon>
        <taxon>Crustacea</taxon>
        <taxon>Branchiopoda</taxon>
        <taxon>Diplostraca</taxon>
        <taxon>Cladocera</taxon>
        <taxon>Anomopoda</taxon>
        <taxon>Daphniidae</taxon>
        <taxon>Daphnia</taxon>
        <taxon>Daphnia similis group</taxon>
    </lineage>
</organism>
<feature type="signal peptide" evidence="3">
    <location>
        <begin position="1"/>
        <end position="27"/>
    </location>
</feature>
<feature type="compositionally biased region" description="Polar residues" evidence="2">
    <location>
        <begin position="239"/>
        <end position="249"/>
    </location>
</feature>
<keyword evidence="1" id="KW-0694">RNA-binding</keyword>
<dbReference type="GO" id="GO:0003723">
    <property type="term" value="F:RNA binding"/>
    <property type="evidence" value="ECO:0007669"/>
    <property type="project" value="UniProtKB-UniRule"/>
</dbReference>
<feature type="region of interest" description="Disordered" evidence="2">
    <location>
        <begin position="127"/>
        <end position="189"/>
    </location>
</feature>
<dbReference type="AlphaFoldDB" id="A0AAD5PP18"/>
<feature type="chain" id="PRO_5042080860" description="K Homology domain-containing protein" evidence="3">
    <location>
        <begin position="28"/>
        <end position="393"/>
    </location>
</feature>
<feature type="compositionally biased region" description="Basic residues" evidence="2">
    <location>
        <begin position="51"/>
        <end position="65"/>
    </location>
</feature>
<evidence type="ECO:0000313" key="5">
    <source>
        <dbReference type="EMBL" id="KAI9553892.1"/>
    </source>
</evidence>
<evidence type="ECO:0000256" key="3">
    <source>
        <dbReference type="SAM" id="SignalP"/>
    </source>
</evidence>
<dbReference type="Gene3D" id="3.30.1370.10">
    <property type="entry name" value="K Homology domain, type 1"/>
    <property type="match status" value="1"/>
</dbReference>
<dbReference type="InterPro" id="IPR036612">
    <property type="entry name" value="KH_dom_type_1_sf"/>
</dbReference>
<dbReference type="CDD" id="cd00105">
    <property type="entry name" value="KH-I"/>
    <property type="match status" value="1"/>
</dbReference>
<gene>
    <name evidence="5" type="ORF">GHT06_019162</name>
</gene>
<dbReference type="Pfam" id="PF00013">
    <property type="entry name" value="KH_1"/>
    <property type="match status" value="1"/>
</dbReference>
<dbReference type="InterPro" id="IPR004088">
    <property type="entry name" value="KH_dom_type_1"/>
</dbReference>
<evidence type="ECO:0000256" key="1">
    <source>
        <dbReference type="PROSITE-ProRule" id="PRU00117"/>
    </source>
</evidence>
<name>A0AAD5PP18_9CRUS</name>
<proteinExistence type="predicted"/>
<keyword evidence="3" id="KW-0732">Signal</keyword>
<sequence>MEFTTASFFLVGVSILLWDFFVHKTHEVPDDKPRGLPNASRKANGADKSAKRQVKRDRRKRKKLQIAKPSGIPEQDLTPNVDAPINAGQTEDDGGNLSPPFDTCEIDRDASCSSKLAKEPLVAAAGLPNVTQKANDADKSAKRQVKRDRRKRKRLQITKPSGIPEQDLTPNVDAPINTGQTEDDGGNLSPPFDTCEIDRDASCSSKLAKEPQQVAVANEESHATDLSSTTVETRDIGEKSNSLPSNSCKMDQDMPHLTKLEPVLLPGENDGCITTLRYISRSEIPRIAGKGGRITKLLERKHGVKIDLPQGDNGNIVISGANETTRRAVEACIRDRLIMTITLPNVDAQTRVAIRQLVDLRKLKILDESNQGSVTFTGLTRDCKVVLNVPKCF</sequence>
<feature type="compositionally biased region" description="Basic residues" evidence="2">
    <location>
        <begin position="142"/>
        <end position="156"/>
    </location>
</feature>
<dbReference type="EMBL" id="WJBH02000008">
    <property type="protein sequence ID" value="KAI9553892.1"/>
    <property type="molecule type" value="Genomic_DNA"/>
</dbReference>
<dbReference type="Proteomes" id="UP000820818">
    <property type="component" value="Linkage Group LG8"/>
</dbReference>
<dbReference type="PROSITE" id="PS50084">
    <property type="entry name" value="KH_TYPE_1"/>
    <property type="match status" value="1"/>
</dbReference>
<reference evidence="5 6" key="1">
    <citation type="submission" date="2022-05" db="EMBL/GenBank/DDBJ databases">
        <title>A multi-omics perspective on studying reproductive biology in Daphnia sinensis.</title>
        <authorList>
            <person name="Jia J."/>
        </authorList>
    </citation>
    <scope>NUCLEOTIDE SEQUENCE [LARGE SCALE GENOMIC DNA]</scope>
    <source>
        <strain evidence="5 6">WSL</strain>
    </source>
</reference>
<evidence type="ECO:0000259" key="4">
    <source>
        <dbReference type="Pfam" id="PF00013"/>
    </source>
</evidence>
<dbReference type="GO" id="GO:0010468">
    <property type="term" value="P:regulation of gene expression"/>
    <property type="evidence" value="ECO:0007669"/>
    <property type="project" value="UniProtKB-ARBA"/>
</dbReference>
<accession>A0AAD5PP18</accession>
<evidence type="ECO:0000313" key="6">
    <source>
        <dbReference type="Proteomes" id="UP000820818"/>
    </source>
</evidence>
<dbReference type="SUPFAM" id="SSF54791">
    <property type="entry name" value="Eukaryotic type KH-domain (KH-domain type I)"/>
    <property type="match status" value="1"/>
</dbReference>
<evidence type="ECO:0000256" key="2">
    <source>
        <dbReference type="SAM" id="MobiDB-lite"/>
    </source>
</evidence>
<keyword evidence="6" id="KW-1185">Reference proteome</keyword>
<comment type="caution">
    <text evidence="5">The sequence shown here is derived from an EMBL/GenBank/DDBJ whole genome shotgun (WGS) entry which is preliminary data.</text>
</comment>
<feature type="domain" description="K Homology" evidence="4">
    <location>
        <begin position="278"/>
        <end position="330"/>
    </location>
</feature>
<protein>
    <recommendedName>
        <fullName evidence="4">K Homology domain-containing protein</fullName>
    </recommendedName>
</protein>